<proteinExistence type="predicted"/>
<dbReference type="Pfam" id="PF00078">
    <property type="entry name" value="RVT_1"/>
    <property type="match status" value="1"/>
</dbReference>
<gene>
    <name evidence="2" type="ORF">IAR63_09040</name>
</gene>
<dbReference type="InterPro" id="IPR051083">
    <property type="entry name" value="GrpII_Intron_Splice-Mob/Def"/>
</dbReference>
<dbReference type="InterPro" id="IPR043502">
    <property type="entry name" value="DNA/RNA_pol_sf"/>
</dbReference>
<evidence type="ECO:0000259" key="1">
    <source>
        <dbReference type="PROSITE" id="PS50878"/>
    </source>
</evidence>
<evidence type="ECO:0000313" key="2">
    <source>
        <dbReference type="EMBL" id="QNP28107.1"/>
    </source>
</evidence>
<dbReference type="AlphaFoldDB" id="A0A7H0EWE1"/>
<sequence length="566" mass="65101">MTKAQEAVWTRLDWSKIQYKVSRLQSKIYQASLNGDKISVVKYQKILINSYSAKLLAIKKVTQDNKGKKTADGEEGIKLAKNLELDGKASPLIWVEVPKSNGESRNLGVPTREDRAKQALARMALEPEWEAKFEPNSYGFRPGRSCHDAISAIESQVRKRTIYVLSVDISGCFDKIKHGTILEKCNTFPIMERQIRAWLKSGVMIGEVFHPMEKGVPVGGVISPLLANIALHGLETHISQKFPYLSANQAQGKVEEMGEAKFIRYAHDFLVLHWEEETIKAAKTEVETWLGEIGLNLNQQKIRMCHTMEEYNGEKPGLDFLGFNIRTYKIGKYKSNEKVNGEFPGMLTKIKPSEKSVERFVNDIKETLNQGHDKNPPMMIKRLSWIIRSWANYFKSGSHSWETFGELENHRLDKVYLNWGRKRFAKDGLGYIRKKIFHKTPRKTSTFGWKEGNTLFTVPTLYEFPYAQHIKVEGIKSPYDRDWVYWTKRMADHPETPQDIKFGITKQEGKCYLCGQNLTVEDYLEIHYIDGNKNNNRKENKAVVHNHCHESHQEMTVSQKEILGVA</sequence>
<keyword evidence="2" id="KW-0808">Transferase</keyword>
<dbReference type="KEGG" id="ccur:IAR63_09040"/>
<dbReference type="PROSITE" id="PS50878">
    <property type="entry name" value="RT_POL"/>
    <property type="match status" value="1"/>
</dbReference>
<dbReference type="InterPro" id="IPR000477">
    <property type="entry name" value="RT_dom"/>
</dbReference>
<dbReference type="Proteomes" id="UP000516013">
    <property type="component" value="Chromosome"/>
</dbReference>
<keyword evidence="3" id="KW-1185">Reference proteome</keyword>
<reference evidence="2 3" key="1">
    <citation type="submission" date="2020-08" db="EMBL/GenBank/DDBJ databases">
        <title>Complete genome sequence of Raphidiopsis curvispora isolated from drinking water reservoir in South Korea.</title>
        <authorList>
            <person name="Jeong J."/>
        </authorList>
    </citation>
    <scope>NUCLEOTIDE SEQUENCE [LARGE SCALE GENOMIC DNA]</scope>
    <source>
        <strain evidence="2 3">GIHE-G1</strain>
    </source>
</reference>
<dbReference type="RefSeq" id="WP_187705026.1">
    <property type="nucleotide sequence ID" value="NZ_CP060822.1"/>
</dbReference>
<name>A0A7H0EWE1_9CYAN</name>
<organism evidence="2 3">
    <name type="scientific">Cylindrospermopsis curvispora GIHE-G1</name>
    <dbReference type="NCBI Taxonomy" id="2666332"/>
    <lineage>
        <taxon>Bacteria</taxon>
        <taxon>Bacillati</taxon>
        <taxon>Cyanobacteriota</taxon>
        <taxon>Cyanophyceae</taxon>
        <taxon>Nostocales</taxon>
        <taxon>Aphanizomenonaceae</taxon>
        <taxon>Cylindrospermopsis</taxon>
    </lineage>
</organism>
<keyword evidence="2" id="KW-0695">RNA-directed DNA polymerase</keyword>
<dbReference type="InterPro" id="IPR025960">
    <property type="entry name" value="RVT_N"/>
</dbReference>
<dbReference type="Pfam" id="PF13655">
    <property type="entry name" value="RVT_N"/>
    <property type="match status" value="1"/>
</dbReference>
<feature type="domain" description="Reverse transcriptase" evidence="1">
    <location>
        <begin position="78"/>
        <end position="325"/>
    </location>
</feature>
<dbReference type="SUPFAM" id="SSF56672">
    <property type="entry name" value="DNA/RNA polymerases"/>
    <property type="match status" value="1"/>
</dbReference>
<dbReference type="CDD" id="cd01651">
    <property type="entry name" value="RT_G2_intron"/>
    <property type="match status" value="1"/>
</dbReference>
<dbReference type="EMBL" id="CP060822">
    <property type="protein sequence ID" value="QNP28107.1"/>
    <property type="molecule type" value="Genomic_DNA"/>
</dbReference>
<dbReference type="PANTHER" id="PTHR34047:SF10">
    <property type="entry name" value="GROUP II INTRON-ASSOCIATED OPEN READING FRAME"/>
    <property type="match status" value="1"/>
</dbReference>
<keyword evidence="2" id="KW-0548">Nucleotidyltransferase</keyword>
<dbReference type="InterPro" id="IPR013597">
    <property type="entry name" value="Mat_intron_G2"/>
</dbReference>
<evidence type="ECO:0000313" key="3">
    <source>
        <dbReference type="Proteomes" id="UP000516013"/>
    </source>
</evidence>
<accession>A0A7H0EWE1</accession>
<protein>
    <submittedName>
        <fullName evidence="2">Reverse transcriptase N-terminal domain-containing protein</fullName>
    </submittedName>
</protein>
<dbReference type="PANTHER" id="PTHR34047">
    <property type="entry name" value="NUCLEAR INTRON MATURASE 1, MITOCHONDRIAL-RELATED"/>
    <property type="match status" value="1"/>
</dbReference>
<dbReference type="GO" id="GO:0003964">
    <property type="term" value="F:RNA-directed DNA polymerase activity"/>
    <property type="evidence" value="ECO:0007669"/>
    <property type="project" value="UniProtKB-KW"/>
</dbReference>
<dbReference type="Pfam" id="PF08388">
    <property type="entry name" value="GIIM"/>
    <property type="match status" value="1"/>
</dbReference>